<dbReference type="RefSeq" id="WP_111439476.1">
    <property type="nucleotide sequence ID" value="NZ_QKZI01000003.1"/>
</dbReference>
<sequence>MKIHNGSLYWPTTTTPFVPKKVEETLESYDVIIVGAGMSGSLTALALTEAGLSVAVLDKRDMGTGSTSANAGLLQYSNDIMLYELIEQIGEKDAVRFYQLCYDAIEDLEKVANSLSNESDFMRRPSICYASDEKDIEKIKMEYSTLKKYGFPCDYFGPNEMSQNLPFSKSGALVTFDDAELNPLKFVQGVLQKVESLGAHLYHYIEVTDVFEENNLFEIRTSDQSFYTKNIIYTTGYETVPVGNRVGADINRSYVFVSNPIQHFKDWYKQALIWETKRPYLYVRTTVEGRLIVGGLDEDKPDAPLSDEIIMERAERLLKQSKKLFPQYEIEIDYAYAASFGESIDNLPFIGEHPTKKGQYYLLEYGGNGTVYSMLGSHILRDLLTGKRNEDADIVGLNRQYGIK</sequence>
<feature type="domain" description="FAD dependent oxidoreductase" evidence="1">
    <location>
        <begin position="30"/>
        <end position="382"/>
    </location>
</feature>
<dbReference type="Proteomes" id="UP000248646">
    <property type="component" value="Unassembled WGS sequence"/>
</dbReference>
<dbReference type="OrthoDB" id="571248at2"/>
<reference evidence="2 3" key="1">
    <citation type="submission" date="2018-06" db="EMBL/GenBank/DDBJ databases">
        <title>Genomic Encyclopedia of Type Strains, Phase IV (KMG-IV): sequencing the most valuable type-strain genomes for metagenomic binning, comparative biology and taxonomic classification.</title>
        <authorList>
            <person name="Goeker M."/>
        </authorList>
    </citation>
    <scope>NUCLEOTIDE SEQUENCE [LARGE SCALE GENOMIC DNA]</scope>
    <source>
        <strain evidence="2 3">DSM 5</strain>
    </source>
</reference>
<evidence type="ECO:0000313" key="3">
    <source>
        <dbReference type="Proteomes" id="UP000248646"/>
    </source>
</evidence>
<proteinExistence type="predicted"/>
<name>A0A2W7MEU0_9BACI</name>
<dbReference type="EMBL" id="QKZI01000003">
    <property type="protein sequence ID" value="PZX04815.1"/>
    <property type="molecule type" value="Genomic_DNA"/>
</dbReference>
<dbReference type="Pfam" id="PF01266">
    <property type="entry name" value="DAO"/>
    <property type="match status" value="1"/>
</dbReference>
<evidence type="ECO:0000313" key="2">
    <source>
        <dbReference type="EMBL" id="PZX04815.1"/>
    </source>
</evidence>
<dbReference type="InterPro" id="IPR006076">
    <property type="entry name" value="FAD-dep_OxRdtase"/>
</dbReference>
<accession>A0A2W7MEU0</accession>
<dbReference type="PANTHER" id="PTHR13847:SF201">
    <property type="entry name" value="PUTATIBE OXIDOREDUCTASE"/>
    <property type="match status" value="1"/>
</dbReference>
<gene>
    <name evidence="2" type="ORF">C7437_10364</name>
</gene>
<dbReference type="Gene3D" id="3.50.50.60">
    <property type="entry name" value="FAD/NAD(P)-binding domain"/>
    <property type="match status" value="1"/>
</dbReference>
<protein>
    <submittedName>
        <fullName evidence="2">Glycine/D-amino acid oxidase-like deaminating enzyme</fullName>
    </submittedName>
</protein>
<organism evidence="2 3">
    <name type="scientific">Psychrobacillus insolitus</name>
    <dbReference type="NCBI Taxonomy" id="1461"/>
    <lineage>
        <taxon>Bacteria</taxon>
        <taxon>Bacillati</taxon>
        <taxon>Bacillota</taxon>
        <taxon>Bacilli</taxon>
        <taxon>Bacillales</taxon>
        <taxon>Bacillaceae</taxon>
        <taxon>Psychrobacillus</taxon>
    </lineage>
</organism>
<dbReference type="SUPFAM" id="SSF51905">
    <property type="entry name" value="FAD/NAD(P)-binding domain"/>
    <property type="match status" value="1"/>
</dbReference>
<dbReference type="InterPro" id="IPR036188">
    <property type="entry name" value="FAD/NAD-bd_sf"/>
</dbReference>
<evidence type="ECO:0000259" key="1">
    <source>
        <dbReference type="Pfam" id="PF01266"/>
    </source>
</evidence>
<dbReference type="AlphaFoldDB" id="A0A2W7MEU0"/>
<dbReference type="Gene3D" id="3.30.9.10">
    <property type="entry name" value="D-Amino Acid Oxidase, subunit A, domain 2"/>
    <property type="match status" value="1"/>
</dbReference>
<dbReference type="GO" id="GO:0005737">
    <property type="term" value="C:cytoplasm"/>
    <property type="evidence" value="ECO:0007669"/>
    <property type="project" value="TreeGrafter"/>
</dbReference>
<keyword evidence="3" id="KW-1185">Reference proteome</keyword>
<dbReference type="PANTHER" id="PTHR13847">
    <property type="entry name" value="SARCOSINE DEHYDROGENASE-RELATED"/>
    <property type="match status" value="1"/>
</dbReference>
<comment type="caution">
    <text evidence="2">The sequence shown here is derived from an EMBL/GenBank/DDBJ whole genome shotgun (WGS) entry which is preliminary data.</text>
</comment>